<dbReference type="EMBL" id="CAWYQH010000046">
    <property type="protein sequence ID" value="CAK8678121.1"/>
    <property type="molecule type" value="Genomic_DNA"/>
</dbReference>
<gene>
    <name evidence="1" type="ORF">CVLEPA_LOCUS8072</name>
</gene>
<organism evidence="1 2">
    <name type="scientific">Clavelina lepadiformis</name>
    <name type="common">Light-bulb sea squirt</name>
    <name type="synonym">Ascidia lepadiformis</name>
    <dbReference type="NCBI Taxonomy" id="159417"/>
    <lineage>
        <taxon>Eukaryota</taxon>
        <taxon>Metazoa</taxon>
        <taxon>Chordata</taxon>
        <taxon>Tunicata</taxon>
        <taxon>Ascidiacea</taxon>
        <taxon>Aplousobranchia</taxon>
        <taxon>Clavelinidae</taxon>
        <taxon>Clavelina</taxon>
    </lineage>
</organism>
<name>A0ABP0FFI2_CLALP</name>
<comment type="caution">
    <text evidence="1">The sequence shown here is derived from an EMBL/GenBank/DDBJ whole genome shotgun (WGS) entry which is preliminary data.</text>
</comment>
<sequence>MHCIYHPVSLTRNSRFSNYAHNISETGRTRLKLIGSHQKLEKDEFGNRGSSDEESSPGLSVAKTFLSPRINIIIP</sequence>
<evidence type="ECO:0000313" key="2">
    <source>
        <dbReference type="Proteomes" id="UP001642483"/>
    </source>
</evidence>
<accession>A0ABP0FFI2</accession>
<evidence type="ECO:0000313" key="1">
    <source>
        <dbReference type="EMBL" id="CAK8678121.1"/>
    </source>
</evidence>
<protein>
    <submittedName>
        <fullName evidence="1">Uncharacterized protein</fullName>
    </submittedName>
</protein>
<proteinExistence type="predicted"/>
<reference evidence="1 2" key="1">
    <citation type="submission" date="2024-02" db="EMBL/GenBank/DDBJ databases">
        <authorList>
            <person name="Daric V."/>
            <person name="Darras S."/>
        </authorList>
    </citation>
    <scope>NUCLEOTIDE SEQUENCE [LARGE SCALE GENOMIC DNA]</scope>
</reference>
<dbReference type="Proteomes" id="UP001642483">
    <property type="component" value="Unassembled WGS sequence"/>
</dbReference>
<keyword evidence="2" id="KW-1185">Reference proteome</keyword>